<protein>
    <submittedName>
        <fullName evidence="2">Uncharacterized protein</fullName>
    </submittedName>
</protein>
<dbReference type="AlphaFoldDB" id="A0A8E2E8C7"/>
<feature type="region of interest" description="Disordered" evidence="1">
    <location>
        <begin position="144"/>
        <end position="164"/>
    </location>
</feature>
<keyword evidence="3" id="KW-1185">Reference proteome</keyword>
<evidence type="ECO:0000256" key="1">
    <source>
        <dbReference type="SAM" id="MobiDB-lite"/>
    </source>
</evidence>
<dbReference type="OrthoDB" id="46529at2759"/>
<evidence type="ECO:0000313" key="3">
    <source>
        <dbReference type="Proteomes" id="UP000250266"/>
    </source>
</evidence>
<accession>A0A8E2E8C7</accession>
<evidence type="ECO:0000313" key="2">
    <source>
        <dbReference type="EMBL" id="OCK79016.1"/>
    </source>
</evidence>
<sequence>MAVCAACQQPLVLEISASDEEDSDVEMGGGCSASAAAPVTTNVPDDVHLNCGCHFHWQCLLDAYTLQTCPSCSSPISTISSETGTEQVLCNLHNEGGFQEQIDILPLLVEEGYLKAYPEERRARAFLEFCREGDVEGVVGILQDNGEDEDEETIQTGDGEGQGRTKLLTYQDPLGDMHSGLHAAVAGGSREVAWLLLLLASQLPLSEFPAVVFEEAGRLGVMREEQALGDEMVDIRRLRDANGRTAEDLAAEMGGVWAGWVGTGRLAVG</sequence>
<gene>
    <name evidence="2" type="ORF">K432DRAFT_394264</name>
</gene>
<dbReference type="Proteomes" id="UP000250266">
    <property type="component" value="Unassembled WGS sequence"/>
</dbReference>
<proteinExistence type="predicted"/>
<dbReference type="EMBL" id="KV745027">
    <property type="protein sequence ID" value="OCK79016.1"/>
    <property type="molecule type" value="Genomic_DNA"/>
</dbReference>
<organism evidence="2 3">
    <name type="scientific">Lepidopterella palustris CBS 459.81</name>
    <dbReference type="NCBI Taxonomy" id="1314670"/>
    <lineage>
        <taxon>Eukaryota</taxon>
        <taxon>Fungi</taxon>
        <taxon>Dikarya</taxon>
        <taxon>Ascomycota</taxon>
        <taxon>Pezizomycotina</taxon>
        <taxon>Dothideomycetes</taxon>
        <taxon>Pleosporomycetidae</taxon>
        <taxon>Mytilinidiales</taxon>
        <taxon>Argynnaceae</taxon>
        <taxon>Lepidopterella</taxon>
    </lineage>
</organism>
<name>A0A8E2E8C7_9PEZI</name>
<reference evidence="2 3" key="1">
    <citation type="journal article" date="2016" name="Nat. Commun.">
        <title>Ectomycorrhizal ecology is imprinted in the genome of the dominant symbiotic fungus Cenococcum geophilum.</title>
        <authorList>
            <consortium name="DOE Joint Genome Institute"/>
            <person name="Peter M."/>
            <person name="Kohler A."/>
            <person name="Ohm R.A."/>
            <person name="Kuo A."/>
            <person name="Krutzmann J."/>
            <person name="Morin E."/>
            <person name="Arend M."/>
            <person name="Barry K.W."/>
            <person name="Binder M."/>
            <person name="Choi C."/>
            <person name="Clum A."/>
            <person name="Copeland A."/>
            <person name="Grisel N."/>
            <person name="Haridas S."/>
            <person name="Kipfer T."/>
            <person name="LaButti K."/>
            <person name="Lindquist E."/>
            <person name="Lipzen A."/>
            <person name="Maire R."/>
            <person name="Meier B."/>
            <person name="Mihaltcheva S."/>
            <person name="Molinier V."/>
            <person name="Murat C."/>
            <person name="Poggeler S."/>
            <person name="Quandt C.A."/>
            <person name="Sperisen C."/>
            <person name="Tritt A."/>
            <person name="Tisserant E."/>
            <person name="Crous P.W."/>
            <person name="Henrissat B."/>
            <person name="Nehls U."/>
            <person name="Egli S."/>
            <person name="Spatafora J.W."/>
            <person name="Grigoriev I.V."/>
            <person name="Martin F.M."/>
        </authorList>
    </citation>
    <scope>NUCLEOTIDE SEQUENCE [LARGE SCALE GENOMIC DNA]</scope>
    <source>
        <strain evidence="2 3">CBS 459.81</strain>
    </source>
</reference>